<evidence type="ECO:0000256" key="1">
    <source>
        <dbReference type="SAM" id="SignalP"/>
    </source>
</evidence>
<accession>A0A0K6IJF3</accession>
<dbReference type="STRING" id="1137284.GCA_001418205_01048"/>
<protein>
    <submittedName>
        <fullName evidence="2">Uncharacterized protein</fullName>
    </submittedName>
</protein>
<keyword evidence="1" id="KW-0732">Signal</keyword>
<sequence length="79" mass="8880">MFRIALILGSLVFALPLFAETNATVARINSVYDADTFRVDINDWPDIVGKNIPVRVNGVDAAEIRGKRQKHLLNIVRFN</sequence>
<gene>
    <name evidence="2" type="ORF">Ga0061065_10349</name>
</gene>
<proteinExistence type="predicted"/>
<dbReference type="Gene3D" id="2.40.50.90">
    <property type="match status" value="1"/>
</dbReference>
<keyword evidence="3" id="KW-1185">Reference proteome</keyword>
<dbReference type="EMBL" id="CYHG01000003">
    <property type="protein sequence ID" value="CUB03201.1"/>
    <property type="molecule type" value="Genomic_DNA"/>
</dbReference>
<evidence type="ECO:0000313" key="2">
    <source>
        <dbReference type="EMBL" id="CUB03201.1"/>
    </source>
</evidence>
<evidence type="ECO:0000313" key="3">
    <source>
        <dbReference type="Proteomes" id="UP000182769"/>
    </source>
</evidence>
<feature type="signal peptide" evidence="1">
    <location>
        <begin position="1"/>
        <end position="19"/>
    </location>
</feature>
<dbReference type="InterPro" id="IPR035437">
    <property type="entry name" value="SNase_OB-fold_sf"/>
</dbReference>
<name>A0A0K6IJF3_9GAMM</name>
<reference evidence="3" key="1">
    <citation type="submission" date="2015-08" db="EMBL/GenBank/DDBJ databases">
        <authorList>
            <person name="Varghese N."/>
        </authorList>
    </citation>
    <scope>NUCLEOTIDE SEQUENCE [LARGE SCALE GENOMIC DNA]</scope>
    <source>
        <strain evidence="3">JCM 18476</strain>
    </source>
</reference>
<dbReference type="Proteomes" id="UP000182769">
    <property type="component" value="Unassembled WGS sequence"/>
</dbReference>
<dbReference type="AlphaFoldDB" id="A0A0K6IJF3"/>
<organism evidence="2 3">
    <name type="scientific">Marinomonas fungiae</name>
    <dbReference type="NCBI Taxonomy" id="1137284"/>
    <lineage>
        <taxon>Bacteria</taxon>
        <taxon>Pseudomonadati</taxon>
        <taxon>Pseudomonadota</taxon>
        <taxon>Gammaproteobacteria</taxon>
        <taxon>Oceanospirillales</taxon>
        <taxon>Oceanospirillaceae</taxon>
        <taxon>Marinomonas</taxon>
    </lineage>
</organism>
<dbReference type="RefSeq" id="WP_055462174.1">
    <property type="nucleotide sequence ID" value="NZ_CYHG01000003.1"/>
</dbReference>
<feature type="chain" id="PRO_5005505357" evidence="1">
    <location>
        <begin position="20"/>
        <end position="79"/>
    </location>
</feature>